<reference evidence="7" key="1">
    <citation type="submission" date="2025-08" db="UniProtKB">
        <authorList>
            <consortium name="RefSeq"/>
        </authorList>
    </citation>
    <scope>IDENTIFICATION</scope>
    <source>
        <tissue evidence="7">Sperm</tissue>
    </source>
</reference>
<dbReference type="InterPro" id="IPR000418">
    <property type="entry name" value="Ets_dom"/>
</dbReference>
<comment type="similarity">
    <text evidence="1 3">Belongs to the ETS family.</text>
</comment>
<dbReference type="InterPro" id="IPR036390">
    <property type="entry name" value="WH_DNA-bd_sf"/>
</dbReference>
<dbReference type="GeneID" id="116940002"/>
<dbReference type="GO" id="GO:0005634">
    <property type="term" value="C:nucleus"/>
    <property type="evidence" value="ECO:0007669"/>
    <property type="project" value="UniProtKB-SubCell"/>
</dbReference>
<evidence type="ECO:0000256" key="1">
    <source>
        <dbReference type="ARBA" id="ARBA00005562"/>
    </source>
</evidence>
<dbReference type="PROSITE" id="PS50061">
    <property type="entry name" value="ETS_DOMAIN_3"/>
    <property type="match status" value="1"/>
</dbReference>
<dbReference type="Pfam" id="PF00178">
    <property type="entry name" value="Ets"/>
    <property type="match status" value="1"/>
</dbReference>
<keyword evidence="2 3" id="KW-0238">DNA-binding</keyword>
<dbReference type="SMART" id="SM00413">
    <property type="entry name" value="ETS"/>
    <property type="match status" value="1"/>
</dbReference>
<evidence type="ECO:0000256" key="3">
    <source>
        <dbReference type="RuleBase" id="RU004019"/>
    </source>
</evidence>
<name>A0AAJ7SV55_PETMA</name>
<evidence type="ECO:0000256" key="4">
    <source>
        <dbReference type="SAM" id="MobiDB-lite"/>
    </source>
</evidence>
<keyword evidence="6" id="KW-1185">Reference proteome</keyword>
<feature type="region of interest" description="Disordered" evidence="4">
    <location>
        <begin position="149"/>
        <end position="198"/>
    </location>
</feature>
<dbReference type="PANTHER" id="PTHR11849:SF190">
    <property type="entry name" value="ETS-DOMAIN PROTEIN"/>
    <property type="match status" value="1"/>
</dbReference>
<gene>
    <name evidence="7" type="primary">LOC116940002</name>
</gene>
<protein>
    <submittedName>
        <fullName evidence="7">ETS-related transcription factor Elf-3-like</fullName>
    </submittedName>
</protein>
<feature type="domain" description="ETS" evidence="5">
    <location>
        <begin position="202"/>
        <end position="284"/>
    </location>
</feature>
<sequence length="295" mass="33322">MFGAEHTWTSPVLGTTCAERGVNPSSMDQCIKMWNQWTKDIYPEVPQTLLDSGESIYQHLTPAAYVEQMGPVLASDDLLEPLPSTSDTDSWHLLIGDMAEMADIGYVSESPSPTPGSEDNVDPGYSMHSPVTVDRGLFPVMTPYTDSDSDYDHLELHSSTPSPPQTDTDDGFAAARRKAGRPGRPRSANSLQSTKKHGSRGNHLWEFIRDLLLQPEQNPGLLKWEDRRQGVFRFVKSDAVARLWGKKKNNSSMTYEKLSRAMRYYYKKEILDRVDGRRLVYKFGRNSSGWQEERA</sequence>
<evidence type="ECO:0000313" key="6">
    <source>
        <dbReference type="Proteomes" id="UP001318040"/>
    </source>
</evidence>
<dbReference type="AlphaFoldDB" id="A0AAJ7SV55"/>
<feature type="compositionally biased region" description="Basic residues" evidence="4">
    <location>
        <begin position="175"/>
        <end position="184"/>
    </location>
</feature>
<dbReference type="InterPro" id="IPR046328">
    <property type="entry name" value="ETS_fam"/>
</dbReference>
<keyword evidence="3" id="KW-0539">Nucleus</keyword>
<organism evidence="6 7">
    <name type="scientific">Petromyzon marinus</name>
    <name type="common">Sea lamprey</name>
    <dbReference type="NCBI Taxonomy" id="7757"/>
    <lineage>
        <taxon>Eukaryota</taxon>
        <taxon>Metazoa</taxon>
        <taxon>Chordata</taxon>
        <taxon>Craniata</taxon>
        <taxon>Vertebrata</taxon>
        <taxon>Cyclostomata</taxon>
        <taxon>Hyperoartia</taxon>
        <taxon>Petromyzontiformes</taxon>
        <taxon>Petromyzontidae</taxon>
        <taxon>Petromyzon</taxon>
    </lineage>
</organism>
<feature type="region of interest" description="Disordered" evidence="4">
    <location>
        <begin position="106"/>
        <end position="128"/>
    </location>
</feature>
<evidence type="ECO:0000256" key="2">
    <source>
        <dbReference type="ARBA" id="ARBA00023125"/>
    </source>
</evidence>
<evidence type="ECO:0000313" key="7">
    <source>
        <dbReference type="RefSeq" id="XP_032805082.1"/>
    </source>
</evidence>
<dbReference type="RefSeq" id="XP_032805082.1">
    <property type="nucleotide sequence ID" value="XM_032949191.1"/>
</dbReference>
<dbReference type="Gene3D" id="1.10.10.10">
    <property type="entry name" value="Winged helix-like DNA-binding domain superfamily/Winged helix DNA-binding domain"/>
    <property type="match status" value="1"/>
</dbReference>
<dbReference type="SUPFAM" id="SSF46785">
    <property type="entry name" value="Winged helix' DNA-binding domain"/>
    <property type="match status" value="1"/>
</dbReference>
<proteinExistence type="inferred from homology"/>
<dbReference type="PANTHER" id="PTHR11849">
    <property type="entry name" value="ETS"/>
    <property type="match status" value="1"/>
</dbReference>
<dbReference type="Proteomes" id="UP001318040">
    <property type="component" value="Chromosome 7"/>
</dbReference>
<dbReference type="PRINTS" id="PR00454">
    <property type="entry name" value="ETSDOMAIN"/>
</dbReference>
<evidence type="ECO:0000259" key="5">
    <source>
        <dbReference type="PROSITE" id="PS50061"/>
    </source>
</evidence>
<dbReference type="GO" id="GO:0043565">
    <property type="term" value="F:sequence-specific DNA binding"/>
    <property type="evidence" value="ECO:0007669"/>
    <property type="project" value="InterPro"/>
</dbReference>
<dbReference type="FunFam" id="1.10.10.10:FF:000244">
    <property type="entry name" value="ETS-related transcription factor Elf-5 isoform X1"/>
    <property type="match status" value="1"/>
</dbReference>
<dbReference type="GO" id="GO:0030154">
    <property type="term" value="P:cell differentiation"/>
    <property type="evidence" value="ECO:0007669"/>
    <property type="project" value="TreeGrafter"/>
</dbReference>
<accession>A0AAJ7SV55</accession>
<dbReference type="InterPro" id="IPR036388">
    <property type="entry name" value="WH-like_DNA-bd_sf"/>
</dbReference>
<dbReference type="KEGG" id="pmrn:116940002"/>
<comment type="subcellular location">
    <subcellularLocation>
        <location evidence="3">Nucleus</location>
    </subcellularLocation>
</comment>
<dbReference type="GO" id="GO:0000981">
    <property type="term" value="F:DNA-binding transcription factor activity, RNA polymerase II-specific"/>
    <property type="evidence" value="ECO:0007669"/>
    <property type="project" value="TreeGrafter"/>
</dbReference>